<organism evidence="2 3">
    <name type="scientific">Actinoplanes xinjiangensis</name>
    <dbReference type="NCBI Taxonomy" id="512350"/>
    <lineage>
        <taxon>Bacteria</taxon>
        <taxon>Bacillati</taxon>
        <taxon>Actinomycetota</taxon>
        <taxon>Actinomycetes</taxon>
        <taxon>Micromonosporales</taxon>
        <taxon>Micromonosporaceae</taxon>
        <taxon>Actinoplanes</taxon>
    </lineage>
</organism>
<reference evidence="2 3" key="1">
    <citation type="submission" date="2018-05" db="EMBL/GenBank/DDBJ databases">
        <title>Genomic Encyclopedia of Archaeal and Bacterial Type Strains, Phase II (KMG-II): from individual species to whole genera.</title>
        <authorList>
            <person name="Goeker M."/>
        </authorList>
    </citation>
    <scope>NUCLEOTIDE SEQUENCE [LARGE SCALE GENOMIC DNA]</scope>
    <source>
        <strain evidence="2 3">DSM 45184</strain>
    </source>
</reference>
<dbReference type="GO" id="GO:1990189">
    <property type="term" value="F:protein N-terminal-serine acetyltransferase activity"/>
    <property type="evidence" value="ECO:0007669"/>
    <property type="project" value="TreeGrafter"/>
</dbReference>
<protein>
    <submittedName>
        <fullName evidence="2">RimJ/RimL family protein N-acetyltransferase</fullName>
    </submittedName>
</protein>
<evidence type="ECO:0000313" key="3">
    <source>
        <dbReference type="Proteomes" id="UP000245697"/>
    </source>
</evidence>
<dbReference type="Gene3D" id="3.40.630.30">
    <property type="match status" value="1"/>
</dbReference>
<dbReference type="GO" id="GO:0008999">
    <property type="term" value="F:protein-N-terminal-alanine acetyltransferase activity"/>
    <property type="evidence" value="ECO:0007669"/>
    <property type="project" value="TreeGrafter"/>
</dbReference>
<evidence type="ECO:0000313" key="2">
    <source>
        <dbReference type="EMBL" id="PWK47760.1"/>
    </source>
</evidence>
<dbReference type="PROSITE" id="PS51186">
    <property type="entry name" value="GNAT"/>
    <property type="match status" value="1"/>
</dbReference>
<dbReference type="PANTHER" id="PTHR43441">
    <property type="entry name" value="RIBOSOMAL-PROTEIN-SERINE ACETYLTRANSFERASE"/>
    <property type="match status" value="1"/>
</dbReference>
<name>A0A316FIZ0_9ACTN</name>
<keyword evidence="3" id="KW-1185">Reference proteome</keyword>
<proteinExistence type="predicted"/>
<dbReference type="OrthoDB" id="9814648at2"/>
<dbReference type="EMBL" id="QGGR01000007">
    <property type="protein sequence ID" value="PWK47760.1"/>
    <property type="molecule type" value="Genomic_DNA"/>
</dbReference>
<dbReference type="Proteomes" id="UP000245697">
    <property type="component" value="Unassembled WGS sequence"/>
</dbReference>
<dbReference type="InterPro" id="IPR000182">
    <property type="entry name" value="GNAT_dom"/>
</dbReference>
<dbReference type="RefSeq" id="WP_109594057.1">
    <property type="nucleotide sequence ID" value="NZ_BONA01000041.1"/>
</dbReference>
<comment type="caution">
    <text evidence="2">The sequence shown here is derived from an EMBL/GenBank/DDBJ whole genome shotgun (WGS) entry which is preliminary data.</text>
</comment>
<dbReference type="AlphaFoldDB" id="A0A316FIZ0"/>
<dbReference type="PANTHER" id="PTHR43441:SF11">
    <property type="entry name" value="RIBOSOMAL-PROTEIN-SERINE ACETYLTRANSFERASE"/>
    <property type="match status" value="1"/>
</dbReference>
<keyword evidence="2" id="KW-0808">Transferase</keyword>
<sequence>MIRGEKVGLRARHEDDVAVLHAELYDDVRTQALADSAPWRPIRADAEKSPYAVGEHSDDIAYFSVVELGTGALAGEALLWGIDTYNRRAHLGLSVLPAKRGLGLGTDIVRALCAYGFAVRGLHRLQIETAAANTAMIHAGQRAGFTVEGTLRRSAWGYGEFTDEVILGLLDDEWKALADG</sequence>
<dbReference type="GO" id="GO:0005737">
    <property type="term" value="C:cytoplasm"/>
    <property type="evidence" value="ECO:0007669"/>
    <property type="project" value="TreeGrafter"/>
</dbReference>
<accession>A0A316FIZ0</accession>
<gene>
    <name evidence="2" type="ORF">BC793_107370</name>
</gene>
<dbReference type="SUPFAM" id="SSF55729">
    <property type="entry name" value="Acyl-CoA N-acyltransferases (Nat)"/>
    <property type="match status" value="1"/>
</dbReference>
<dbReference type="Pfam" id="PF13302">
    <property type="entry name" value="Acetyltransf_3"/>
    <property type="match status" value="1"/>
</dbReference>
<dbReference type="InterPro" id="IPR051908">
    <property type="entry name" value="Ribosomal_N-acetyltransferase"/>
</dbReference>
<feature type="domain" description="N-acetyltransferase" evidence="1">
    <location>
        <begin position="26"/>
        <end position="172"/>
    </location>
</feature>
<dbReference type="InterPro" id="IPR016181">
    <property type="entry name" value="Acyl_CoA_acyltransferase"/>
</dbReference>
<evidence type="ECO:0000259" key="1">
    <source>
        <dbReference type="PROSITE" id="PS51186"/>
    </source>
</evidence>